<evidence type="ECO:0000313" key="10">
    <source>
        <dbReference type="EMBL" id="PSJ48223.1"/>
    </source>
</evidence>
<evidence type="ECO:0000256" key="9">
    <source>
        <dbReference type="SAM" id="Phobius"/>
    </source>
</evidence>
<feature type="transmembrane region" description="Helical" evidence="9">
    <location>
        <begin position="160"/>
        <end position="182"/>
    </location>
</feature>
<feature type="transmembrane region" description="Helical" evidence="9">
    <location>
        <begin position="368"/>
        <end position="387"/>
    </location>
</feature>
<name>A0A2P7RDC0_9GAMM</name>
<dbReference type="InterPro" id="IPR005219">
    <property type="entry name" value="PqiA-like_proteobact"/>
</dbReference>
<evidence type="ECO:0000256" key="2">
    <source>
        <dbReference type="ARBA" id="ARBA00007555"/>
    </source>
</evidence>
<dbReference type="GO" id="GO:0005886">
    <property type="term" value="C:plasma membrane"/>
    <property type="evidence" value="ECO:0007669"/>
    <property type="project" value="UniProtKB-SubCell"/>
</dbReference>
<feature type="transmembrane region" description="Helical" evidence="9">
    <location>
        <begin position="188"/>
        <end position="212"/>
    </location>
</feature>
<evidence type="ECO:0000256" key="1">
    <source>
        <dbReference type="ARBA" id="ARBA00004429"/>
    </source>
</evidence>
<keyword evidence="3" id="KW-1003">Cell membrane</keyword>
<keyword evidence="11" id="KW-1185">Reference proteome</keyword>
<keyword evidence="6 9" id="KW-1133">Transmembrane helix</keyword>
<evidence type="ECO:0000256" key="7">
    <source>
        <dbReference type="ARBA" id="ARBA00023136"/>
    </source>
</evidence>
<proteinExistence type="inferred from homology"/>
<evidence type="ECO:0000256" key="3">
    <source>
        <dbReference type="ARBA" id="ARBA00022475"/>
    </source>
</evidence>
<feature type="transmembrane region" description="Helical" evidence="9">
    <location>
        <begin position="64"/>
        <end position="90"/>
    </location>
</feature>
<dbReference type="PANTHER" id="PTHR30462">
    <property type="entry name" value="INTERMEMBRANE TRANSPORT PROTEIN PQIB-RELATED"/>
    <property type="match status" value="1"/>
</dbReference>
<dbReference type="InterPro" id="IPR007498">
    <property type="entry name" value="PqiA-like"/>
</dbReference>
<dbReference type="AlphaFoldDB" id="A0A2P7RDC0"/>
<comment type="caution">
    <text evidence="10">The sequence shown here is derived from an EMBL/GenBank/DDBJ whole genome shotgun (WGS) entry which is preliminary data.</text>
</comment>
<protein>
    <submittedName>
        <fullName evidence="10">Paraquat-inducible protein A</fullName>
    </submittedName>
</protein>
<comment type="subcellular location">
    <subcellularLocation>
        <location evidence="1">Cell inner membrane</location>
        <topology evidence="1">Multi-pass membrane protein</topology>
    </subcellularLocation>
</comment>
<feature type="transmembrane region" description="Helical" evidence="9">
    <location>
        <begin position="399"/>
        <end position="418"/>
    </location>
</feature>
<dbReference type="InterPro" id="IPR051800">
    <property type="entry name" value="PqiA-PqiB_transport"/>
</dbReference>
<dbReference type="Proteomes" id="UP000240243">
    <property type="component" value="Unassembled WGS sequence"/>
</dbReference>
<evidence type="ECO:0000256" key="6">
    <source>
        <dbReference type="ARBA" id="ARBA00022989"/>
    </source>
</evidence>
<evidence type="ECO:0000313" key="11">
    <source>
        <dbReference type="Proteomes" id="UP000240243"/>
    </source>
</evidence>
<evidence type="ECO:0000256" key="4">
    <source>
        <dbReference type="ARBA" id="ARBA00022519"/>
    </source>
</evidence>
<accession>A0A2P7RDC0</accession>
<sequence>MQDGPPVHPAPHRRRAVSRRRLRACHECDLLVALPPLHPGEKAECPRCGNTLTRRHANPAERSLALAIATLITLGLSVTFPFISFEISGIGNRIELTETASTLIGLHQPLVALCVLLTVIVLPAVYLCCVAWLCLGVLLRRPLPRSRQIARTLRHVTPWMMADVFVIGTLVSLIKVMGMAHIELGLSFWTFCAYALLLLFTTQSVDTDWLWFSLEREPMAPEGVRTGRTAASQGLVGCHTCGLVNPLPTGAGERCRRCHEPLHAASGFSSQATLALLAAALLMYIPANFYPIMITTSLGSSVPSTIMEGVLLFIHHGDWPIAFIIFTASVVVPVSKMLALLWLCHVVGHDRQALSRNARIRLYRITEFVGRWSMVDVFVVAILVALIRNGSLLSIEPGAGALAFAAVVVLTMLAAMLFDPRSIWAGAEPDFDPDARPQTGRDTDAKESDYA</sequence>
<evidence type="ECO:0000256" key="8">
    <source>
        <dbReference type="SAM" id="MobiDB-lite"/>
    </source>
</evidence>
<dbReference type="EMBL" id="PXYG01000001">
    <property type="protein sequence ID" value="PSJ48223.1"/>
    <property type="molecule type" value="Genomic_DNA"/>
</dbReference>
<keyword evidence="4" id="KW-0997">Cell inner membrane</keyword>
<comment type="similarity">
    <text evidence="2">Belongs to the PqiA family.</text>
</comment>
<keyword evidence="5 9" id="KW-0812">Transmembrane</keyword>
<dbReference type="PANTHER" id="PTHR30462:SF3">
    <property type="entry name" value="INTERMEMBRANE TRANSPORT PROTEIN PQIA"/>
    <property type="match status" value="1"/>
</dbReference>
<feature type="region of interest" description="Disordered" evidence="8">
    <location>
        <begin position="428"/>
        <end position="451"/>
    </location>
</feature>
<dbReference type="NCBIfam" id="TIGR00155">
    <property type="entry name" value="pqiA_fam"/>
    <property type="match status" value="1"/>
</dbReference>
<organism evidence="10 11">
    <name type="scientific">Zobellella endophytica</name>
    <dbReference type="NCBI Taxonomy" id="2116700"/>
    <lineage>
        <taxon>Bacteria</taxon>
        <taxon>Pseudomonadati</taxon>
        <taxon>Pseudomonadota</taxon>
        <taxon>Gammaproteobacteria</taxon>
        <taxon>Aeromonadales</taxon>
        <taxon>Aeromonadaceae</taxon>
        <taxon>Zobellella</taxon>
    </lineage>
</organism>
<evidence type="ECO:0000256" key="5">
    <source>
        <dbReference type="ARBA" id="ARBA00022692"/>
    </source>
</evidence>
<gene>
    <name evidence="10" type="ORF">C7H85_04205</name>
</gene>
<feature type="transmembrane region" description="Helical" evidence="9">
    <location>
        <begin position="274"/>
        <end position="299"/>
    </location>
</feature>
<feature type="compositionally biased region" description="Basic and acidic residues" evidence="8">
    <location>
        <begin position="433"/>
        <end position="451"/>
    </location>
</feature>
<keyword evidence="7 9" id="KW-0472">Membrane</keyword>
<reference evidence="10 11" key="1">
    <citation type="submission" date="2018-03" db="EMBL/GenBank/DDBJ databases">
        <title>The draft genome of Zobellella sp. 59N8.</title>
        <authorList>
            <person name="Liu L."/>
            <person name="Li L."/>
            <person name="Zhang X."/>
            <person name="Liang L."/>
            <person name="Wang T."/>
        </authorList>
    </citation>
    <scope>NUCLEOTIDE SEQUENCE [LARGE SCALE GENOMIC DNA]</scope>
    <source>
        <strain evidence="10 11">59N8</strain>
    </source>
</reference>
<feature type="transmembrane region" description="Helical" evidence="9">
    <location>
        <begin position="110"/>
        <end position="139"/>
    </location>
</feature>
<feature type="transmembrane region" description="Helical" evidence="9">
    <location>
        <begin position="319"/>
        <end position="347"/>
    </location>
</feature>
<dbReference type="Pfam" id="PF04403">
    <property type="entry name" value="PqiA"/>
    <property type="match status" value="2"/>
</dbReference>